<proteinExistence type="predicted"/>
<keyword evidence="4" id="KW-1185">Reference proteome</keyword>
<dbReference type="InterPro" id="IPR007527">
    <property type="entry name" value="Znf_SWIM"/>
</dbReference>
<keyword evidence="1" id="KW-0862">Zinc</keyword>
<protein>
    <recommendedName>
        <fullName evidence="2">SWIM-type domain-containing protein</fullName>
    </recommendedName>
</protein>
<dbReference type="PANTHER" id="PTHR28498">
    <property type="entry name" value="ZINC FINGER SWIM DOMAIN-CONTAINING PROTEIN 7"/>
    <property type="match status" value="1"/>
</dbReference>
<dbReference type="KEGG" id="dfa:DFA_08774"/>
<dbReference type="EMBL" id="GL883021">
    <property type="protein sequence ID" value="EGG17775.1"/>
    <property type="molecule type" value="Genomic_DNA"/>
</dbReference>
<evidence type="ECO:0000313" key="3">
    <source>
        <dbReference type="EMBL" id="EGG17775.1"/>
    </source>
</evidence>
<name>F4Q473_CACFS</name>
<organism evidence="3 4">
    <name type="scientific">Cavenderia fasciculata</name>
    <name type="common">Slime mold</name>
    <name type="synonym">Dictyostelium fasciculatum</name>
    <dbReference type="NCBI Taxonomy" id="261658"/>
    <lineage>
        <taxon>Eukaryota</taxon>
        <taxon>Amoebozoa</taxon>
        <taxon>Evosea</taxon>
        <taxon>Eumycetozoa</taxon>
        <taxon>Dictyostelia</taxon>
        <taxon>Acytosteliales</taxon>
        <taxon>Cavenderiaceae</taxon>
        <taxon>Cavenderia</taxon>
    </lineage>
</organism>
<dbReference type="RefSeq" id="XP_004356259.1">
    <property type="nucleotide sequence ID" value="XM_004356206.1"/>
</dbReference>
<dbReference type="AlphaFoldDB" id="F4Q473"/>
<accession>F4Q473</accession>
<dbReference type="OrthoDB" id="337581at2759"/>
<reference evidence="4" key="1">
    <citation type="journal article" date="2011" name="Genome Res.">
        <title>Phylogeny-wide analysis of social amoeba genomes highlights ancient origins for complex intercellular communication.</title>
        <authorList>
            <person name="Heidel A.J."/>
            <person name="Lawal H.M."/>
            <person name="Felder M."/>
            <person name="Schilde C."/>
            <person name="Helps N.R."/>
            <person name="Tunggal B."/>
            <person name="Rivero F."/>
            <person name="John U."/>
            <person name="Schleicher M."/>
            <person name="Eichinger L."/>
            <person name="Platzer M."/>
            <person name="Noegel A.A."/>
            <person name="Schaap P."/>
            <person name="Gloeckner G."/>
        </authorList>
    </citation>
    <scope>NUCLEOTIDE SEQUENCE [LARGE SCALE GENOMIC DNA]</scope>
    <source>
        <strain evidence="4">SH3</strain>
    </source>
</reference>
<evidence type="ECO:0000313" key="4">
    <source>
        <dbReference type="Proteomes" id="UP000007797"/>
    </source>
</evidence>
<evidence type="ECO:0000259" key="2">
    <source>
        <dbReference type="PROSITE" id="PS50966"/>
    </source>
</evidence>
<dbReference type="OMA" id="MCLLDAN"/>
<dbReference type="GO" id="GO:0000724">
    <property type="term" value="P:double-strand break repair via homologous recombination"/>
    <property type="evidence" value="ECO:0007669"/>
    <property type="project" value="TreeGrafter"/>
</dbReference>
<evidence type="ECO:0000256" key="1">
    <source>
        <dbReference type="PROSITE-ProRule" id="PRU00325"/>
    </source>
</evidence>
<dbReference type="Proteomes" id="UP000007797">
    <property type="component" value="Unassembled WGS sequence"/>
</dbReference>
<keyword evidence="1" id="KW-0479">Metal-binding</keyword>
<dbReference type="Pfam" id="PF04434">
    <property type="entry name" value="SWIM"/>
    <property type="match status" value="1"/>
</dbReference>
<dbReference type="PROSITE" id="PS50966">
    <property type="entry name" value="ZF_SWIM"/>
    <property type="match status" value="1"/>
</dbReference>
<dbReference type="GeneID" id="14869427"/>
<sequence length="172" mass="19752">MDVKLIDIVDDLLKADRPLSDDTLICLYSIFNKTVFSSLQLVDNDSISKYIFFPSNRSIYVVDGRKGTKYMCLLDANYCSCPSFGFNVLSKQDSIYCKHQIASLIGEILIQTQSRQMNNNDNMKLEELYSRKIRVMNFMDSEYTNQIASVEALSFKTPTHPTSSRSKNNHHH</sequence>
<dbReference type="GO" id="GO:0008270">
    <property type="term" value="F:zinc ion binding"/>
    <property type="evidence" value="ECO:0007669"/>
    <property type="project" value="UniProtKB-KW"/>
</dbReference>
<gene>
    <name evidence="3" type="ORF">DFA_08774</name>
</gene>
<dbReference type="GO" id="GO:0097196">
    <property type="term" value="C:Shu complex"/>
    <property type="evidence" value="ECO:0007669"/>
    <property type="project" value="TreeGrafter"/>
</dbReference>
<keyword evidence="1" id="KW-0863">Zinc-finger</keyword>
<feature type="domain" description="SWIM-type" evidence="2">
    <location>
        <begin position="70"/>
        <end position="108"/>
    </location>
</feature>
<dbReference type="PANTHER" id="PTHR28498:SF1">
    <property type="entry name" value="ZINC FINGER SWIM DOMAIN-CONTAINING PROTEIN 7"/>
    <property type="match status" value="1"/>
</dbReference>